<dbReference type="EnsemblMetazoa" id="PPA42858.1">
    <property type="protein sequence ID" value="PPA42858.1"/>
    <property type="gene ID" value="WBGene00281227"/>
</dbReference>
<reference evidence="2" key="1">
    <citation type="journal article" date="2008" name="Nat. Genet.">
        <title>The Pristionchus pacificus genome provides a unique perspective on nematode lifestyle and parasitism.</title>
        <authorList>
            <person name="Dieterich C."/>
            <person name="Clifton S.W."/>
            <person name="Schuster L.N."/>
            <person name="Chinwalla A."/>
            <person name="Delehaunty K."/>
            <person name="Dinkelacker I."/>
            <person name="Fulton L."/>
            <person name="Fulton R."/>
            <person name="Godfrey J."/>
            <person name="Minx P."/>
            <person name="Mitreva M."/>
            <person name="Roeseler W."/>
            <person name="Tian H."/>
            <person name="Witte H."/>
            <person name="Yang S.P."/>
            <person name="Wilson R.K."/>
            <person name="Sommer R.J."/>
        </authorList>
    </citation>
    <scope>NUCLEOTIDE SEQUENCE [LARGE SCALE GENOMIC DNA]</scope>
    <source>
        <strain evidence="2">PS312</strain>
    </source>
</reference>
<name>A0A2A6BH20_PRIPA</name>
<sequence length="131" mass="15199">MSAMETHINNIKLAIDRHKPLTVEVMSFELPISRELSNFRHFMEDLTLIVGLLTGHQVNNLIVKMECNHEFDLFMLWDSRLRAFLTLTARLFSSMELCFNRYQYGSNISLLFAGGDNETKRDWSRAVAELA</sequence>
<dbReference type="Proteomes" id="UP000005239">
    <property type="component" value="Unassembled WGS sequence"/>
</dbReference>
<keyword evidence="2" id="KW-1185">Reference proteome</keyword>
<reference evidence="1" key="2">
    <citation type="submission" date="2022-06" db="UniProtKB">
        <authorList>
            <consortium name="EnsemblMetazoa"/>
        </authorList>
    </citation>
    <scope>IDENTIFICATION</scope>
    <source>
        <strain evidence="1">PS312</strain>
    </source>
</reference>
<evidence type="ECO:0000313" key="2">
    <source>
        <dbReference type="Proteomes" id="UP000005239"/>
    </source>
</evidence>
<dbReference type="AlphaFoldDB" id="A0A2A6BH20"/>
<accession>A0A2A6BH20</accession>
<gene>
    <name evidence="1" type="primary">WBGene00281227</name>
</gene>
<proteinExistence type="predicted"/>
<accession>A0A8R1Z0C3</accession>
<evidence type="ECO:0000313" key="1">
    <source>
        <dbReference type="EnsemblMetazoa" id="PPA42858.1"/>
    </source>
</evidence>
<protein>
    <submittedName>
        <fullName evidence="1">Uncharacterized protein</fullName>
    </submittedName>
</protein>
<organism evidence="1 2">
    <name type="scientific">Pristionchus pacificus</name>
    <name type="common">Parasitic nematode worm</name>
    <dbReference type="NCBI Taxonomy" id="54126"/>
    <lineage>
        <taxon>Eukaryota</taxon>
        <taxon>Metazoa</taxon>
        <taxon>Ecdysozoa</taxon>
        <taxon>Nematoda</taxon>
        <taxon>Chromadorea</taxon>
        <taxon>Rhabditida</taxon>
        <taxon>Rhabditina</taxon>
        <taxon>Diplogasteromorpha</taxon>
        <taxon>Diplogasteroidea</taxon>
        <taxon>Neodiplogasteridae</taxon>
        <taxon>Pristionchus</taxon>
    </lineage>
</organism>